<dbReference type="RefSeq" id="WP_124973919.1">
    <property type="nucleotide sequence ID" value="NZ_BDQK01000005.1"/>
</dbReference>
<keyword evidence="1" id="KW-0547">Nucleotide-binding</keyword>
<evidence type="ECO:0000313" key="2">
    <source>
        <dbReference type="Proteomes" id="UP000287247"/>
    </source>
</evidence>
<evidence type="ECO:0000313" key="1">
    <source>
        <dbReference type="EMBL" id="GBF79798.1"/>
    </source>
</evidence>
<comment type="caution">
    <text evidence="1">The sequence shown here is derived from an EMBL/GenBank/DDBJ whole genome shotgun (WGS) entry which is preliminary data.</text>
</comment>
<reference evidence="2" key="1">
    <citation type="submission" date="2017-05" db="EMBL/GenBank/DDBJ databases">
        <title>Physiological properties and genetic analysis related to exopolysaccharide production of fresh-water unicellular cyanobacterium Aphanothece sacrum, Suizenji Nori, that has been cultured as a food source in Japan.</title>
        <authorList>
            <person name="Kanesaki Y."/>
            <person name="Yoshikawa S."/>
            <person name="Ohki K."/>
        </authorList>
    </citation>
    <scope>NUCLEOTIDE SEQUENCE [LARGE SCALE GENOMIC DNA]</scope>
    <source>
        <strain evidence="2">FPU1</strain>
    </source>
</reference>
<keyword evidence="2" id="KW-1185">Reference proteome</keyword>
<dbReference type="GO" id="GO:0005524">
    <property type="term" value="F:ATP binding"/>
    <property type="evidence" value="ECO:0007669"/>
    <property type="project" value="UniProtKB-KW"/>
</dbReference>
<proteinExistence type="predicted"/>
<organism evidence="1 2">
    <name type="scientific">Aphanothece sacrum FPU1</name>
    <dbReference type="NCBI Taxonomy" id="1920663"/>
    <lineage>
        <taxon>Bacteria</taxon>
        <taxon>Bacillati</taxon>
        <taxon>Cyanobacteriota</taxon>
        <taxon>Cyanophyceae</taxon>
        <taxon>Oscillatoriophycideae</taxon>
        <taxon>Chroococcales</taxon>
        <taxon>Aphanothecaceae</taxon>
        <taxon>Aphanothece</taxon>
    </lineage>
</organism>
<dbReference type="EMBL" id="BDQK01000005">
    <property type="protein sequence ID" value="GBF79798.1"/>
    <property type="molecule type" value="Genomic_DNA"/>
</dbReference>
<name>A0A401IEV4_APHSA</name>
<dbReference type="Proteomes" id="UP000287247">
    <property type="component" value="Unassembled WGS sequence"/>
</dbReference>
<sequence>MGDIRNDAVGITSSNISLFFNPNQLQNIDNSFTPTSLISPLLPTTFPLGRTGILNNNNGSITNLGGASLPSFGIGSPLGINQLETFSLMYFKAINSGDSSLSLNIDLSQTGFADGTFVSLTTPNQFTQPISITPEFVPEPLTILGVITASVFGVLLKTKGK</sequence>
<accession>A0A401IEV4</accession>
<dbReference type="NCBIfam" id="TIGR04155">
    <property type="entry name" value="cyano_PEP"/>
    <property type="match status" value="1"/>
</dbReference>
<dbReference type="AlphaFoldDB" id="A0A401IEV4"/>
<dbReference type="OrthoDB" id="431170at2"/>
<keyword evidence="1" id="KW-0067">ATP-binding</keyword>
<protein>
    <submittedName>
        <fullName evidence="1">ABC transporter ATP-binding protein</fullName>
    </submittedName>
</protein>
<gene>
    <name evidence="1" type="ORF">AsFPU1_1198</name>
</gene>
<dbReference type="InterPro" id="IPR026374">
    <property type="entry name" value="Cyano_PEP"/>
</dbReference>